<dbReference type="SUPFAM" id="SSF53335">
    <property type="entry name" value="S-adenosyl-L-methionine-dependent methyltransferases"/>
    <property type="match status" value="1"/>
</dbReference>
<keyword evidence="5 7" id="KW-0808">Transferase</keyword>
<dbReference type="InterPro" id="IPR029063">
    <property type="entry name" value="SAM-dependent_MTases_sf"/>
</dbReference>
<comment type="function">
    <text evidence="7">Specifically methylates the N4 position of cytidine in position 1402 (C1402) of 16S rRNA.</text>
</comment>
<accession>A0A1H8EAB7</accession>
<dbReference type="RefSeq" id="WP_091972894.1">
    <property type="nucleotide sequence ID" value="NZ_FODF01000001.1"/>
</dbReference>
<dbReference type="Pfam" id="PF01795">
    <property type="entry name" value="Methyltransf_5"/>
    <property type="match status" value="1"/>
</dbReference>
<dbReference type="SUPFAM" id="SSF81799">
    <property type="entry name" value="Putative methyltransferase TM0872, insert domain"/>
    <property type="match status" value="1"/>
</dbReference>
<feature type="binding site" evidence="7">
    <location>
        <position position="53"/>
    </location>
    <ligand>
        <name>S-adenosyl-L-methionine</name>
        <dbReference type="ChEBI" id="CHEBI:59789"/>
    </ligand>
</feature>
<evidence type="ECO:0000313" key="9">
    <source>
        <dbReference type="Proteomes" id="UP000199512"/>
    </source>
</evidence>
<organism evidence="8 9">
    <name type="scientific">Peptostreptococcus russellii</name>
    <dbReference type="NCBI Taxonomy" id="215200"/>
    <lineage>
        <taxon>Bacteria</taxon>
        <taxon>Bacillati</taxon>
        <taxon>Bacillota</taxon>
        <taxon>Clostridia</taxon>
        <taxon>Peptostreptococcales</taxon>
        <taxon>Peptostreptococcaceae</taxon>
        <taxon>Peptostreptococcus</taxon>
    </lineage>
</organism>
<evidence type="ECO:0000256" key="1">
    <source>
        <dbReference type="ARBA" id="ARBA00010396"/>
    </source>
</evidence>
<evidence type="ECO:0000256" key="5">
    <source>
        <dbReference type="ARBA" id="ARBA00022679"/>
    </source>
</evidence>
<dbReference type="PIRSF" id="PIRSF004486">
    <property type="entry name" value="MraW"/>
    <property type="match status" value="1"/>
</dbReference>
<protein>
    <recommendedName>
        <fullName evidence="7">Ribosomal RNA small subunit methyltransferase H</fullName>
        <ecNumber evidence="7">2.1.1.199</ecNumber>
    </recommendedName>
    <alternativeName>
        <fullName evidence="7">16S rRNA m(4)C1402 methyltransferase</fullName>
    </alternativeName>
    <alternativeName>
        <fullName evidence="7">rRNA (cytosine-N(4)-)-methyltransferase RsmH</fullName>
    </alternativeName>
</protein>
<feature type="binding site" evidence="7">
    <location>
        <position position="101"/>
    </location>
    <ligand>
        <name>S-adenosyl-L-methionine</name>
        <dbReference type="ChEBI" id="CHEBI:59789"/>
    </ligand>
</feature>
<sequence length="311" mass="35278">MEFKHVSVLLNECIDNLNIKKDGIYVDCTMGGAGHSKEIAKRLSGNGRLICFDQDINAINVAKERLAEFGDKVTIVHSNFENIKEEIEKLGIDGIDGVLADLGVSSHQLDEASRGFSYMNDAALDMRMDNRCKYSAWDVVNEYSEEELHRIIKEYGEENWAKRIAKFIVEAREEKSIDTTYELVEIIKKAIPKKARIDGPHPAKRTFQAIRIEVNNELGVISKMIDDAVSIMNPAGRICIITFHSLEDRIVKKEFKYLSLDCICPAEMPFCQCDKKSEVKIITRKPILPTAEEIEVNPRSRSAKLRVAEKK</sequence>
<feature type="binding site" evidence="7">
    <location>
        <begin position="33"/>
        <end position="35"/>
    </location>
    <ligand>
        <name>S-adenosyl-L-methionine</name>
        <dbReference type="ChEBI" id="CHEBI:59789"/>
    </ligand>
</feature>
<evidence type="ECO:0000256" key="3">
    <source>
        <dbReference type="ARBA" id="ARBA00022552"/>
    </source>
</evidence>
<evidence type="ECO:0000256" key="7">
    <source>
        <dbReference type="HAMAP-Rule" id="MF_01007"/>
    </source>
</evidence>
<name>A0A1H8EAB7_9FIRM</name>
<dbReference type="PANTHER" id="PTHR11265:SF0">
    <property type="entry name" value="12S RRNA N4-METHYLCYTIDINE METHYLTRANSFERASE"/>
    <property type="match status" value="1"/>
</dbReference>
<feature type="binding site" evidence="7">
    <location>
        <position position="108"/>
    </location>
    <ligand>
        <name>S-adenosyl-L-methionine</name>
        <dbReference type="ChEBI" id="CHEBI:59789"/>
    </ligand>
</feature>
<comment type="subcellular location">
    <subcellularLocation>
        <location evidence="7">Cytoplasm</location>
    </subcellularLocation>
</comment>
<dbReference type="AlphaFoldDB" id="A0A1H8EAB7"/>
<dbReference type="InterPro" id="IPR023397">
    <property type="entry name" value="SAM-dep_MeTrfase_MraW_recog"/>
</dbReference>
<dbReference type="GO" id="GO:0005737">
    <property type="term" value="C:cytoplasm"/>
    <property type="evidence" value="ECO:0007669"/>
    <property type="project" value="UniProtKB-SubCell"/>
</dbReference>
<evidence type="ECO:0000256" key="2">
    <source>
        <dbReference type="ARBA" id="ARBA00022490"/>
    </source>
</evidence>
<dbReference type="Gene3D" id="1.10.150.170">
    <property type="entry name" value="Putative methyltransferase TM0872, insert domain"/>
    <property type="match status" value="1"/>
</dbReference>
<proteinExistence type="inferred from homology"/>
<keyword evidence="2 7" id="KW-0963">Cytoplasm</keyword>
<dbReference type="InterPro" id="IPR002903">
    <property type="entry name" value="RsmH"/>
</dbReference>
<dbReference type="GO" id="GO:0071424">
    <property type="term" value="F:rRNA (cytosine-N4-)-methyltransferase activity"/>
    <property type="evidence" value="ECO:0007669"/>
    <property type="project" value="UniProtKB-UniRule"/>
</dbReference>
<evidence type="ECO:0000256" key="6">
    <source>
        <dbReference type="ARBA" id="ARBA00022691"/>
    </source>
</evidence>
<dbReference type="Proteomes" id="UP000199512">
    <property type="component" value="Unassembled WGS sequence"/>
</dbReference>
<evidence type="ECO:0000256" key="4">
    <source>
        <dbReference type="ARBA" id="ARBA00022603"/>
    </source>
</evidence>
<dbReference type="GO" id="GO:0070475">
    <property type="term" value="P:rRNA base methylation"/>
    <property type="evidence" value="ECO:0007669"/>
    <property type="project" value="UniProtKB-UniRule"/>
</dbReference>
<reference evidence="8 9" key="1">
    <citation type="submission" date="2016-10" db="EMBL/GenBank/DDBJ databases">
        <authorList>
            <person name="de Groot N.N."/>
        </authorList>
    </citation>
    <scope>NUCLEOTIDE SEQUENCE [LARGE SCALE GENOMIC DNA]</scope>
    <source>
        <strain evidence="8 9">Calf135</strain>
    </source>
</reference>
<feature type="binding site" evidence="7">
    <location>
        <position position="80"/>
    </location>
    <ligand>
        <name>S-adenosyl-L-methionine</name>
        <dbReference type="ChEBI" id="CHEBI:59789"/>
    </ligand>
</feature>
<keyword evidence="6 7" id="KW-0949">S-adenosyl-L-methionine</keyword>
<dbReference type="PANTHER" id="PTHR11265">
    <property type="entry name" value="S-ADENOSYL-METHYLTRANSFERASE MRAW"/>
    <property type="match status" value="1"/>
</dbReference>
<evidence type="ECO:0000313" key="8">
    <source>
        <dbReference type="EMBL" id="SEN16084.1"/>
    </source>
</evidence>
<dbReference type="EC" id="2.1.1.199" evidence="7"/>
<dbReference type="Gene3D" id="3.40.50.150">
    <property type="entry name" value="Vaccinia Virus protein VP39"/>
    <property type="match status" value="1"/>
</dbReference>
<comment type="similarity">
    <text evidence="1 7">Belongs to the methyltransferase superfamily. RsmH family.</text>
</comment>
<dbReference type="NCBIfam" id="TIGR00006">
    <property type="entry name" value="16S rRNA (cytosine(1402)-N(4))-methyltransferase RsmH"/>
    <property type="match status" value="1"/>
</dbReference>
<comment type="catalytic activity">
    <reaction evidence="7">
        <text>cytidine(1402) in 16S rRNA + S-adenosyl-L-methionine = N(4)-methylcytidine(1402) in 16S rRNA + S-adenosyl-L-homocysteine + H(+)</text>
        <dbReference type="Rhea" id="RHEA:42928"/>
        <dbReference type="Rhea" id="RHEA-COMP:10286"/>
        <dbReference type="Rhea" id="RHEA-COMP:10287"/>
        <dbReference type="ChEBI" id="CHEBI:15378"/>
        <dbReference type="ChEBI" id="CHEBI:57856"/>
        <dbReference type="ChEBI" id="CHEBI:59789"/>
        <dbReference type="ChEBI" id="CHEBI:74506"/>
        <dbReference type="ChEBI" id="CHEBI:82748"/>
        <dbReference type="EC" id="2.1.1.199"/>
    </reaction>
</comment>
<dbReference type="FunFam" id="1.10.150.170:FF:000001">
    <property type="entry name" value="Ribosomal RNA small subunit methyltransferase H"/>
    <property type="match status" value="1"/>
</dbReference>
<dbReference type="STRING" id="215200.SAMN05216454_10142"/>
<dbReference type="OrthoDB" id="9806637at2"/>
<gene>
    <name evidence="7" type="primary">rsmH</name>
    <name evidence="8" type="ORF">SAMN05216454_10142</name>
</gene>
<keyword evidence="9" id="KW-1185">Reference proteome</keyword>
<dbReference type="EMBL" id="FODF01000001">
    <property type="protein sequence ID" value="SEN16084.1"/>
    <property type="molecule type" value="Genomic_DNA"/>
</dbReference>
<keyword evidence="4 7" id="KW-0489">Methyltransferase</keyword>
<keyword evidence="3 7" id="KW-0698">rRNA processing</keyword>
<dbReference type="HAMAP" id="MF_01007">
    <property type="entry name" value="16SrRNA_methyltr_H"/>
    <property type="match status" value="1"/>
</dbReference>